<dbReference type="Gene3D" id="6.10.280.150">
    <property type="match status" value="1"/>
</dbReference>
<dbReference type="Gene3D" id="3.90.810.10">
    <property type="entry name" value="CRIB domain"/>
    <property type="match status" value="1"/>
</dbReference>
<reference evidence="12" key="1">
    <citation type="submission" date="2020-08" db="EMBL/GenBank/DDBJ databases">
        <title>Genome sequencing and assembly of the red palm weevil Rhynchophorus ferrugineus.</title>
        <authorList>
            <person name="Dias G.B."/>
            <person name="Bergman C.M."/>
            <person name="Manee M."/>
        </authorList>
    </citation>
    <scope>NUCLEOTIDE SEQUENCE</scope>
    <source>
        <strain evidence="12">AA-2017</strain>
        <tissue evidence="12">Whole larva</tissue>
    </source>
</reference>
<feature type="compositionally biased region" description="Basic and acidic residues" evidence="8">
    <location>
        <begin position="344"/>
        <end position="379"/>
    </location>
</feature>
<name>A0A834HUE0_RHYFE</name>
<dbReference type="FunFam" id="2.30.29.30:FF:000130">
    <property type="entry name" value="neural Wiskott-Aldrich syndrome protein"/>
    <property type="match status" value="1"/>
</dbReference>
<comment type="caution">
    <text evidence="12">The sequence shown here is derived from an EMBL/GenBank/DDBJ whole genome shotgun (WGS) entry which is preliminary data.</text>
</comment>
<dbReference type="GO" id="GO:0007015">
    <property type="term" value="P:actin filament organization"/>
    <property type="evidence" value="ECO:0007669"/>
    <property type="project" value="InterPro"/>
</dbReference>
<feature type="compositionally biased region" description="Basic and acidic residues" evidence="8">
    <location>
        <begin position="401"/>
        <end position="410"/>
    </location>
</feature>
<dbReference type="CDD" id="cd00132">
    <property type="entry name" value="CRIB"/>
    <property type="match status" value="1"/>
</dbReference>
<feature type="domain" description="WH2" evidence="11">
    <location>
        <begin position="356"/>
        <end position="373"/>
    </location>
</feature>
<proteinExistence type="predicted"/>
<dbReference type="Gene3D" id="2.30.29.30">
    <property type="entry name" value="Pleckstrin-homology domain (PH domain)/Phosphotyrosine-binding domain (PTB)"/>
    <property type="match status" value="1"/>
</dbReference>
<evidence type="ECO:0000313" key="13">
    <source>
        <dbReference type="Proteomes" id="UP000625711"/>
    </source>
</evidence>
<feature type="compositionally biased region" description="Pro residues" evidence="8">
    <location>
        <begin position="284"/>
        <end position="315"/>
    </location>
</feature>
<evidence type="ECO:0000259" key="10">
    <source>
        <dbReference type="PROSITE" id="PS50229"/>
    </source>
</evidence>
<accession>A0A834HUE0</accession>
<dbReference type="SUPFAM" id="SSF50729">
    <property type="entry name" value="PH domain-like"/>
    <property type="match status" value="1"/>
</dbReference>
<protein>
    <recommendedName>
        <fullName evidence="14">Neural Wiskott-Aldrich syndrome protein</fullName>
    </recommendedName>
</protein>
<evidence type="ECO:0000256" key="4">
    <source>
        <dbReference type="ARBA" id="ARBA00022553"/>
    </source>
</evidence>
<keyword evidence="4" id="KW-0597">Phosphoprotein</keyword>
<dbReference type="PANTHER" id="PTHR11202:SF36">
    <property type="entry name" value="ACTIN NUCLEATION-PROMOTING FACTOR WASL"/>
    <property type="match status" value="1"/>
</dbReference>
<dbReference type="FunFam" id="3.90.810.10:FF:000003">
    <property type="entry name" value="Neural Wiskott-Aldrich syndrome protein-like"/>
    <property type="match status" value="1"/>
</dbReference>
<keyword evidence="3" id="KW-0963">Cytoplasm</keyword>
<sequence>MKMPPTMDNQNSNLLSTDENLQVFRLLGTRCQTLATTVVQLFVTTPPNHSQWNKKDTGVLCFVKDNTKKNFFFRLYNLKKNILTWEHEMYNNMEYIESMPFFHLFEGEECIVAFNFANQGEAKHFKNTVEQKISFKKRKEEKRVRQQSQYSHVPHQRQVDFQSKQEIRREKSKARITKADIGVPMDFVHVSHVGWDPASGFDIDSKDDNLREIFNQAGISEKQLQDKDTRDFIYDFIHKHGGIDAEINPPVVPPRGPARPPSGRPAPPPPPFGRPPQNNGVQRKPPPPSPPKSTGPAPPPPPPPPPMNIPAPPPMLDNDLPPIVTNDAESALFESIRNGTNLKPVEERRVTPMEDPRGDLLSEIRKGIQLKKVDERELKPSQNSPTQTTGNDLARALAKALAERSKVIHSEDDDDDTSSTSNDDDWD</sequence>
<feature type="domain" description="WH1" evidence="10">
    <location>
        <begin position="26"/>
        <end position="136"/>
    </location>
</feature>
<evidence type="ECO:0000313" key="12">
    <source>
        <dbReference type="EMBL" id="KAF7266241.1"/>
    </source>
</evidence>
<keyword evidence="6" id="KW-0206">Cytoskeleton</keyword>
<dbReference type="GO" id="GO:0005634">
    <property type="term" value="C:nucleus"/>
    <property type="evidence" value="ECO:0007669"/>
    <property type="project" value="UniProtKB-SubCell"/>
</dbReference>
<dbReference type="InterPro" id="IPR003124">
    <property type="entry name" value="WH2_dom"/>
</dbReference>
<organism evidence="12 13">
    <name type="scientific">Rhynchophorus ferrugineus</name>
    <name type="common">Red palm weevil</name>
    <name type="synonym">Curculio ferrugineus</name>
    <dbReference type="NCBI Taxonomy" id="354439"/>
    <lineage>
        <taxon>Eukaryota</taxon>
        <taxon>Metazoa</taxon>
        <taxon>Ecdysozoa</taxon>
        <taxon>Arthropoda</taxon>
        <taxon>Hexapoda</taxon>
        <taxon>Insecta</taxon>
        <taxon>Pterygota</taxon>
        <taxon>Neoptera</taxon>
        <taxon>Endopterygota</taxon>
        <taxon>Coleoptera</taxon>
        <taxon>Polyphaga</taxon>
        <taxon>Cucujiformia</taxon>
        <taxon>Curculionidae</taxon>
        <taxon>Dryophthorinae</taxon>
        <taxon>Rhynchophorus</taxon>
    </lineage>
</organism>
<dbReference type="Pfam" id="PF00568">
    <property type="entry name" value="WH1"/>
    <property type="match status" value="1"/>
</dbReference>
<comment type="subcellular location">
    <subcellularLocation>
        <location evidence="2">Cytoplasm</location>
        <location evidence="2">Cytoskeleton</location>
    </subcellularLocation>
    <subcellularLocation>
        <location evidence="1">Nucleus</location>
    </subcellularLocation>
</comment>
<feature type="region of interest" description="Disordered" evidence="8">
    <location>
        <begin position="243"/>
        <end position="427"/>
    </location>
</feature>
<feature type="compositionally biased region" description="Polar residues" evidence="8">
    <location>
        <begin position="380"/>
        <end position="391"/>
    </location>
</feature>
<evidence type="ECO:0008006" key="14">
    <source>
        <dbReference type="Google" id="ProtNLM"/>
    </source>
</evidence>
<dbReference type="InterPro" id="IPR011026">
    <property type="entry name" value="WAS_C"/>
</dbReference>
<keyword evidence="7" id="KW-0539">Nucleus</keyword>
<evidence type="ECO:0000256" key="7">
    <source>
        <dbReference type="ARBA" id="ARBA00023242"/>
    </source>
</evidence>
<evidence type="ECO:0000256" key="6">
    <source>
        <dbReference type="ARBA" id="ARBA00023212"/>
    </source>
</evidence>
<evidence type="ECO:0000259" key="9">
    <source>
        <dbReference type="PROSITE" id="PS50108"/>
    </source>
</evidence>
<gene>
    <name evidence="12" type="ORF">GWI33_020426</name>
</gene>
<dbReference type="CDD" id="cd22057">
    <property type="entry name" value="WH2_WAVE"/>
    <property type="match status" value="1"/>
</dbReference>
<keyword evidence="13" id="KW-1185">Reference proteome</keyword>
<dbReference type="SUPFAM" id="SSF47912">
    <property type="entry name" value="Wiscott-Aldrich syndrome protein, WASP, C-terminal domain"/>
    <property type="match status" value="2"/>
</dbReference>
<evidence type="ECO:0000256" key="1">
    <source>
        <dbReference type="ARBA" id="ARBA00004123"/>
    </source>
</evidence>
<dbReference type="PANTHER" id="PTHR11202">
    <property type="entry name" value="SPROUTY-RELATED, EVH1 DOMAIN-CONTAINING PROTEIN FAMILY MEMBER"/>
    <property type="match status" value="1"/>
</dbReference>
<dbReference type="InterPro" id="IPR000095">
    <property type="entry name" value="CRIB_dom"/>
</dbReference>
<dbReference type="InterPro" id="IPR011993">
    <property type="entry name" value="PH-like_dom_sf"/>
</dbReference>
<dbReference type="InterPro" id="IPR036936">
    <property type="entry name" value="CRIB_dom_sf"/>
</dbReference>
<dbReference type="PROSITE" id="PS51082">
    <property type="entry name" value="WH2"/>
    <property type="match status" value="2"/>
</dbReference>
<evidence type="ECO:0000256" key="2">
    <source>
        <dbReference type="ARBA" id="ARBA00004245"/>
    </source>
</evidence>
<dbReference type="Proteomes" id="UP000625711">
    <property type="component" value="Unassembled WGS sequence"/>
</dbReference>
<dbReference type="GO" id="GO:0003779">
    <property type="term" value="F:actin binding"/>
    <property type="evidence" value="ECO:0007669"/>
    <property type="project" value="InterPro"/>
</dbReference>
<dbReference type="PROSITE" id="PS50229">
    <property type="entry name" value="WH1"/>
    <property type="match status" value="1"/>
</dbReference>
<dbReference type="GO" id="GO:0005856">
    <property type="term" value="C:cytoskeleton"/>
    <property type="evidence" value="ECO:0007669"/>
    <property type="project" value="UniProtKB-SubCell"/>
</dbReference>
<evidence type="ECO:0000256" key="8">
    <source>
        <dbReference type="SAM" id="MobiDB-lite"/>
    </source>
</evidence>
<evidence type="ECO:0000259" key="11">
    <source>
        <dbReference type="PROSITE" id="PS51082"/>
    </source>
</evidence>
<dbReference type="SMART" id="SM00461">
    <property type="entry name" value="WH1"/>
    <property type="match status" value="1"/>
</dbReference>
<evidence type="ECO:0000256" key="3">
    <source>
        <dbReference type="ARBA" id="ARBA00022490"/>
    </source>
</evidence>
<dbReference type="PROSITE" id="PS50108">
    <property type="entry name" value="CRIB"/>
    <property type="match status" value="1"/>
</dbReference>
<dbReference type="SMART" id="SM00246">
    <property type="entry name" value="WH2"/>
    <property type="match status" value="2"/>
</dbReference>
<dbReference type="Pfam" id="PF02205">
    <property type="entry name" value="WH2"/>
    <property type="match status" value="2"/>
</dbReference>
<keyword evidence="5" id="KW-0677">Repeat</keyword>
<feature type="domain" description="CRIB" evidence="9">
    <location>
        <begin position="181"/>
        <end position="194"/>
    </location>
</feature>
<dbReference type="InterPro" id="IPR033927">
    <property type="entry name" value="WASPfam_EVH1"/>
</dbReference>
<dbReference type="OrthoDB" id="8963340at2759"/>
<feature type="compositionally biased region" description="Pro residues" evidence="8">
    <location>
        <begin position="250"/>
        <end position="274"/>
    </location>
</feature>
<feature type="compositionally biased region" description="Acidic residues" evidence="8">
    <location>
        <begin position="411"/>
        <end position="427"/>
    </location>
</feature>
<dbReference type="InterPro" id="IPR000697">
    <property type="entry name" value="WH1/EVH1_dom"/>
</dbReference>
<feature type="domain" description="WH2" evidence="11">
    <location>
        <begin position="328"/>
        <end position="345"/>
    </location>
</feature>
<evidence type="ECO:0000256" key="5">
    <source>
        <dbReference type="ARBA" id="ARBA00022737"/>
    </source>
</evidence>
<dbReference type="EMBL" id="JAACXV010014551">
    <property type="protein sequence ID" value="KAF7266241.1"/>
    <property type="molecule type" value="Genomic_DNA"/>
</dbReference>
<dbReference type="CDD" id="cd01205">
    <property type="entry name" value="EVH1_WASP-like"/>
    <property type="match status" value="1"/>
</dbReference>
<dbReference type="AlphaFoldDB" id="A0A834HUE0"/>
<dbReference type="Pfam" id="PF00786">
    <property type="entry name" value="PBD"/>
    <property type="match status" value="1"/>
</dbReference>